<keyword evidence="3" id="KW-1185">Reference proteome</keyword>
<dbReference type="OrthoDB" id="5872878at2759"/>
<reference evidence="2" key="1">
    <citation type="submission" date="2020-09" db="EMBL/GenBank/DDBJ databases">
        <authorList>
            <person name="Kikuchi T."/>
        </authorList>
    </citation>
    <scope>NUCLEOTIDE SEQUENCE</scope>
    <source>
        <strain evidence="2">SH1</strain>
    </source>
</reference>
<dbReference type="EMBL" id="CAJFCW020000003">
    <property type="protein sequence ID" value="CAG9101957.1"/>
    <property type="molecule type" value="Genomic_DNA"/>
</dbReference>
<name>A0A811KEW5_9BILA</name>
<evidence type="ECO:0000256" key="1">
    <source>
        <dbReference type="SAM" id="MobiDB-lite"/>
    </source>
</evidence>
<dbReference type="AlphaFoldDB" id="A0A811KEW5"/>
<accession>A0A811KEW5</accession>
<evidence type="ECO:0000313" key="2">
    <source>
        <dbReference type="EMBL" id="CAD5214037.1"/>
    </source>
</evidence>
<evidence type="ECO:0000313" key="3">
    <source>
        <dbReference type="Proteomes" id="UP000614601"/>
    </source>
</evidence>
<proteinExistence type="predicted"/>
<comment type="caution">
    <text evidence="2">The sequence shown here is derived from an EMBL/GenBank/DDBJ whole genome shotgun (WGS) entry which is preliminary data.</text>
</comment>
<protein>
    <submittedName>
        <fullName evidence="2">Uncharacterized protein</fullName>
    </submittedName>
</protein>
<feature type="region of interest" description="Disordered" evidence="1">
    <location>
        <begin position="1"/>
        <end position="54"/>
    </location>
</feature>
<gene>
    <name evidence="2" type="ORF">BOKJ2_LOCUS5392</name>
</gene>
<sequence length="302" mass="34800">MSNRGLTESFDETPRRNDKARRQTVNLSLSRSLIFGTPDSEDSQDSVKAEDVKNVSKLDESTKKVEEDGDIIDKEKLLSCLDNYCEKIYQDGRDEEFVDLKGFDIDKCNVSLEDLQEVKQTAEKIVRAEDHTGISNVDLDRAVEAGAMAFANCNIMTRNRHKCLKRRVSDSHILYQPLPYDGRIKKYVENTLSQRENQIVETFVDFKTEVKAKYDVLKRVDELTKLDKLQELPEAKKLRNGRIKSNNVDENLMKTPPNACKLKNPLSYELIMDDFLDQKAEEFIEVNKVAQQRRKTLAKLSQ</sequence>
<dbReference type="Proteomes" id="UP000783686">
    <property type="component" value="Unassembled WGS sequence"/>
</dbReference>
<feature type="compositionally biased region" description="Basic and acidic residues" evidence="1">
    <location>
        <begin position="12"/>
        <end position="21"/>
    </location>
</feature>
<dbReference type="EMBL" id="CAJFDH010000003">
    <property type="protein sequence ID" value="CAD5214037.1"/>
    <property type="molecule type" value="Genomic_DNA"/>
</dbReference>
<dbReference type="Proteomes" id="UP000614601">
    <property type="component" value="Unassembled WGS sequence"/>
</dbReference>
<organism evidence="2 3">
    <name type="scientific">Bursaphelenchus okinawaensis</name>
    <dbReference type="NCBI Taxonomy" id="465554"/>
    <lineage>
        <taxon>Eukaryota</taxon>
        <taxon>Metazoa</taxon>
        <taxon>Ecdysozoa</taxon>
        <taxon>Nematoda</taxon>
        <taxon>Chromadorea</taxon>
        <taxon>Rhabditida</taxon>
        <taxon>Tylenchina</taxon>
        <taxon>Tylenchomorpha</taxon>
        <taxon>Aphelenchoidea</taxon>
        <taxon>Aphelenchoididae</taxon>
        <taxon>Bursaphelenchus</taxon>
    </lineage>
</organism>
<feature type="compositionally biased region" description="Basic and acidic residues" evidence="1">
    <location>
        <begin position="45"/>
        <end position="54"/>
    </location>
</feature>